<keyword evidence="1" id="KW-0732">Signal</keyword>
<reference evidence="4 5" key="1">
    <citation type="submission" date="2017-10" db="EMBL/GenBank/DDBJ databases">
        <title>Whole genome sequencing of members of genus Pseudoxanthomonas.</title>
        <authorList>
            <person name="Kumar S."/>
            <person name="Bansal K."/>
            <person name="Kaur A."/>
            <person name="Patil P."/>
            <person name="Sharma S."/>
            <person name="Patil P.B."/>
        </authorList>
    </citation>
    <scope>NUCLEOTIDE SEQUENCE [LARGE SCALE GENOMIC DNA]</scope>
    <source>
        <strain evidence="4 5">DSM 17801</strain>
    </source>
</reference>
<feature type="domain" description="Lnb N-terminal periplasmic" evidence="2">
    <location>
        <begin position="235"/>
        <end position="393"/>
    </location>
</feature>
<evidence type="ECO:0000259" key="3">
    <source>
        <dbReference type="Pfam" id="PF25226"/>
    </source>
</evidence>
<feature type="domain" description="DUF7844" evidence="3">
    <location>
        <begin position="31"/>
        <end position="127"/>
    </location>
</feature>
<dbReference type="RefSeq" id="WP_162408671.1">
    <property type="nucleotide sequence ID" value="NZ_CP093331.1"/>
</dbReference>
<keyword evidence="5" id="KW-1185">Reference proteome</keyword>
<dbReference type="EMBL" id="PDWN01000003">
    <property type="protein sequence ID" value="KAF1696364.1"/>
    <property type="molecule type" value="Genomic_DNA"/>
</dbReference>
<evidence type="ECO:0000256" key="1">
    <source>
        <dbReference type="SAM" id="SignalP"/>
    </source>
</evidence>
<dbReference type="InterPro" id="IPR057166">
    <property type="entry name" value="DUF7844"/>
</dbReference>
<sequence length="606" mass="66278">MNRIFLAFAAALLWLGGGHATANAQAFTIADEIPPAERAATLQLLGQGLRMLPPSWSMALDRPIAFTWRDDLPDGVHGRARHWSIALDRRLLAAWMAHRPDTGNDDPATRAALAALLHELAHLYDRTPAGGLSRDPRLLDLAGWQVAAVMPGRRARNDFRDRTPDPYEATSPKEYVAVNLEHYLLDPDYACRRPALAAHFDAHFGTQPSSTASCADGLLFVGDDLRSADPQRLLDPGRIFEVDYLLADANERPMSRWGHSMLRLVVCAPGRPRGPDCRLDLQHHLVLSFRAFVGDVQISSWRGLTGSYPSRLFALPLGQVIDEYTRVELRGLRSVPLALSRQEIGALAGRAAQLHWNYDGHYYFVSNNCAVETWKLLHDALPRLAALPLSSIRPNGLLARLREAGVTAEAGIPTDAAGQVRLGYYFEPASAHYQAMYAVARDELGLQAVDAGDWLALPPQARAPALRRAGLKSAAALLVLESAALRQQEALARDELKRRWLGDARSVDAAGDIAAPLREFLRLGSAFSRPASWLQGVPGYGLPQADEREVLGGRIRADAASRVEQVEALEAAVRQLLPPAQREVLEDTGDNVVLIGERLRALAAGS</sequence>
<dbReference type="InterPro" id="IPR025178">
    <property type="entry name" value="Lnb_N"/>
</dbReference>
<evidence type="ECO:0000313" key="4">
    <source>
        <dbReference type="EMBL" id="KAF1696364.1"/>
    </source>
</evidence>
<dbReference type="InterPro" id="IPR024079">
    <property type="entry name" value="MetalloPept_cat_dom_sf"/>
</dbReference>
<dbReference type="Gene3D" id="3.40.390.10">
    <property type="entry name" value="Collagenase (Catalytic Domain)"/>
    <property type="match status" value="1"/>
</dbReference>
<organism evidence="4 5">
    <name type="scientific">Pseudoxanthomonas daejeonensis</name>
    <dbReference type="NCBI Taxonomy" id="266062"/>
    <lineage>
        <taxon>Bacteria</taxon>
        <taxon>Pseudomonadati</taxon>
        <taxon>Pseudomonadota</taxon>
        <taxon>Gammaproteobacteria</taxon>
        <taxon>Lysobacterales</taxon>
        <taxon>Lysobacteraceae</taxon>
        <taxon>Pseudoxanthomonas</taxon>
    </lineage>
</organism>
<accession>A0ABQ6ZAH8</accession>
<dbReference type="Pfam" id="PF13387">
    <property type="entry name" value="Lnb_N"/>
    <property type="match status" value="1"/>
</dbReference>
<feature type="domain" description="DUF7844" evidence="3">
    <location>
        <begin position="132"/>
        <end position="211"/>
    </location>
</feature>
<gene>
    <name evidence="4" type="ORF">CSC65_03875</name>
</gene>
<dbReference type="Proteomes" id="UP000788419">
    <property type="component" value="Unassembled WGS sequence"/>
</dbReference>
<feature type="signal peptide" evidence="1">
    <location>
        <begin position="1"/>
        <end position="24"/>
    </location>
</feature>
<feature type="chain" id="PRO_5046024740" description="DUF4105 domain-containing protein" evidence="1">
    <location>
        <begin position="25"/>
        <end position="606"/>
    </location>
</feature>
<evidence type="ECO:0008006" key="6">
    <source>
        <dbReference type="Google" id="ProtNLM"/>
    </source>
</evidence>
<proteinExistence type="predicted"/>
<comment type="caution">
    <text evidence="4">The sequence shown here is derived from an EMBL/GenBank/DDBJ whole genome shotgun (WGS) entry which is preliminary data.</text>
</comment>
<protein>
    <recommendedName>
        <fullName evidence="6">DUF4105 domain-containing protein</fullName>
    </recommendedName>
</protein>
<evidence type="ECO:0000259" key="2">
    <source>
        <dbReference type="Pfam" id="PF13387"/>
    </source>
</evidence>
<dbReference type="Pfam" id="PF25226">
    <property type="entry name" value="DUF7844"/>
    <property type="match status" value="2"/>
</dbReference>
<name>A0ABQ6ZAH8_9GAMM</name>
<evidence type="ECO:0000313" key="5">
    <source>
        <dbReference type="Proteomes" id="UP000788419"/>
    </source>
</evidence>